<name>A0A8B4BUW9_HEYCO</name>
<organism evidence="2 3">
    <name type="scientific">Heyndrickxia coagulans DSM 1 = ATCC 7050</name>
    <dbReference type="NCBI Taxonomy" id="1121088"/>
    <lineage>
        <taxon>Bacteria</taxon>
        <taxon>Bacillati</taxon>
        <taxon>Bacillota</taxon>
        <taxon>Bacilli</taxon>
        <taxon>Bacillales</taxon>
        <taxon>Bacillaceae</taxon>
        <taxon>Heyndrickxia</taxon>
    </lineage>
</organism>
<keyword evidence="1" id="KW-0472">Membrane</keyword>
<sequence length="67" mass="7971">MRLQLFRKKSHPFGVQAHGHIYHTFFLFSYAMLYLNIAPAIWLTYGFFQKGWDCCEDRLCCYGRTDG</sequence>
<keyword evidence="1" id="KW-0812">Transmembrane</keyword>
<evidence type="ECO:0000313" key="3">
    <source>
        <dbReference type="Proteomes" id="UP000184029"/>
    </source>
</evidence>
<accession>A0A8B4BUW9</accession>
<dbReference type="AlphaFoldDB" id="A0A8B4BUW9"/>
<protein>
    <submittedName>
        <fullName evidence="2">Uncharacterized protein</fullName>
    </submittedName>
</protein>
<keyword evidence="1" id="KW-1133">Transmembrane helix</keyword>
<dbReference type="EMBL" id="FQUB01000015">
    <property type="protein sequence ID" value="SHE90689.1"/>
    <property type="molecule type" value="Genomic_DNA"/>
</dbReference>
<reference evidence="2 3" key="1">
    <citation type="submission" date="2016-11" db="EMBL/GenBank/DDBJ databases">
        <authorList>
            <person name="Varghese N."/>
            <person name="Submissions S."/>
        </authorList>
    </citation>
    <scope>NUCLEOTIDE SEQUENCE [LARGE SCALE GENOMIC DNA]</scope>
    <source>
        <strain evidence="2 3">DSM 1</strain>
    </source>
</reference>
<proteinExistence type="predicted"/>
<evidence type="ECO:0000256" key="1">
    <source>
        <dbReference type="SAM" id="Phobius"/>
    </source>
</evidence>
<comment type="caution">
    <text evidence="2">The sequence shown here is derived from an EMBL/GenBank/DDBJ whole genome shotgun (WGS) entry which is preliminary data.</text>
</comment>
<dbReference type="KEGG" id="bcoa:BF29_1397"/>
<dbReference type="Proteomes" id="UP000184029">
    <property type="component" value="Unassembled WGS sequence"/>
</dbReference>
<gene>
    <name evidence="2" type="ORF">SAMN02745208_01080</name>
</gene>
<evidence type="ECO:0000313" key="2">
    <source>
        <dbReference type="EMBL" id="SHE90689.1"/>
    </source>
</evidence>
<feature type="transmembrane region" description="Helical" evidence="1">
    <location>
        <begin position="21"/>
        <end position="42"/>
    </location>
</feature>